<dbReference type="RefSeq" id="WP_155282639.1">
    <property type="nucleotide sequence ID" value="NZ_AP019831.1"/>
</dbReference>
<gene>
    <name evidence="2" type="ORF">JMUB3870_1037</name>
</gene>
<dbReference type="Gene3D" id="3.10.450.50">
    <property type="match status" value="1"/>
</dbReference>
<keyword evidence="3" id="KW-1185">Reference proteome</keyword>
<dbReference type="AlphaFoldDB" id="A0A510JZW3"/>
<evidence type="ECO:0000313" key="3">
    <source>
        <dbReference type="Proteomes" id="UP000422644"/>
    </source>
</evidence>
<dbReference type="EMBL" id="AP019831">
    <property type="protein sequence ID" value="BBM44919.1"/>
    <property type="molecule type" value="Genomic_DNA"/>
</dbReference>
<sequence>MKKLLIVVLLSFCVIACGKKNQEIKNGNKKNSVQNAELRVKTMEDEIKEMVNIWNEASSNADFDTLEKILADRIEYYQTTVSRDYYIKDQKKFFEKNPVYGQVLKGDIKVEKISNKQVKAEFVKEVTTKKGIKDYPSYLVFEKINGEWKIILESDLVSDANIRKQKIAKTKTISSSEEAYQLVRKSIIKHNLANVNCIMTLDGKQDENYYYFDIRSDNEKCGGDTGVAPRLFSYQVNKKTGKLKTDSMDWAEKVGKDPGAMEFHAID</sequence>
<evidence type="ECO:0000256" key="1">
    <source>
        <dbReference type="SAM" id="Coils"/>
    </source>
</evidence>
<feature type="coiled-coil region" evidence="1">
    <location>
        <begin position="26"/>
        <end position="53"/>
    </location>
</feature>
<dbReference type="Proteomes" id="UP000422644">
    <property type="component" value="Chromosome"/>
</dbReference>
<name>A0A510JZW3_9FUSO</name>
<dbReference type="InterPro" id="IPR032710">
    <property type="entry name" value="NTF2-like_dom_sf"/>
</dbReference>
<proteinExistence type="predicted"/>
<dbReference type="OrthoDB" id="82376at2"/>
<evidence type="ECO:0000313" key="2">
    <source>
        <dbReference type="EMBL" id="BBM44919.1"/>
    </source>
</evidence>
<accession>A0A510JZW3</accession>
<protein>
    <recommendedName>
        <fullName evidence="4">DUF4878 domain-containing protein</fullName>
    </recommendedName>
</protein>
<keyword evidence="1" id="KW-0175">Coiled coil</keyword>
<reference evidence="2 3" key="1">
    <citation type="submission" date="2019-07" db="EMBL/GenBank/DDBJ databases">
        <title>Complete Genome Sequence of Leptotrichia trevisanii Strain JMUB3870.</title>
        <authorList>
            <person name="Watanabe S."/>
            <person name="Cui L."/>
        </authorList>
    </citation>
    <scope>NUCLEOTIDE SEQUENCE [LARGE SCALE GENOMIC DNA]</scope>
    <source>
        <strain evidence="2 3">JMUB3870</strain>
    </source>
</reference>
<dbReference type="SUPFAM" id="SSF54427">
    <property type="entry name" value="NTF2-like"/>
    <property type="match status" value="1"/>
</dbReference>
<evidence type="ECO:0008006" key="4">
    <source>
        <dbReference type="Google" id="ProtNLM"/>
    </source>
</evidence>
<organism evidence="2 3">
    <name type="scientific">Leptotrichia trevisanii</name>
    <dbReference type="NCBI Taxonomy" id="109328"/>
    <lineage>
        <taxon>Bacteria</taxon>
        <taxon>Fusobacteriati</taxon>
        <taxon>Fusobacteriota</taxon>
        <taxon>Fusobacteriia</taxon>
        <taxon>Fusobacteriales</taxon>
        <taxon>Leptotrichiaceae</taxon>
        <taxon>Leptotrichia</taxon>
    </lineage>
</organism>